<accession>A0A545UJR1</accession>
<feature type="signal peptide" evidence="1">
    <location>
        <begin position="1"/>
        <end position="29"/>
    </location>
</feature>
<keyword evidence="3" id="KW-1185">Reference proteome</keyword>
<dbReference type="EMBL" id="VIKS01000001">
    <property type="protein sequence ID" value="TQV89673.1"/>
    <property type="molecule type" value="Genomic_DNA"/>
</dbReference>
<organism evidence="2 3">
    <name type="scientific">Aliikangiella coralliicola</name>
    <dbReference type="NCBI Taxonomy" id="2592383"/>
    <lineage>
        <taxon>Bacteria</taxon>
        <taxon>Pseudomonadati</taxon>
        <taxon>Pseudomonadota</taxon>
        <taxon>Gammaproteobacteria</taxon>
        <taxon>Oceanospirillales</taxon>
        <taxon>Pleioneaceae</taxon>
        <taxon>Aliikangiella</taxon>
    </lineage>
</organism>
<evidence type="ECO:0000313" key="3">
    <source>
        <dbReference type="Proteomes" id="UP000315439"/>
    </source>
</evidence>
<dbReference type="AlphaFoldDB" id="A0A545UJR1"/>
<evidence type="ECO:0000313" key="2">
    <source>
        <dbReference type="EMBL" id="TQV89673.1"/>
    </source>
</evidence>
<comment type="caution">
    <text evidence="2">The sequence shown here is derived from an EMBL/GenBank/DDBJ whole genome shotgun (WGS) entry which is preliminary data.</text>
</comment>
<sequence>MNKKFFTGLREFSLILAIIALLGSAEVVAASETGNDDGLSFNLIIDDITCRGNENTDCNFILKKYYQSVGDLVDPGEIADARLRLGTLFQFRNVRVTLEKSSERGHVVVVFIVEEADQIQFNLAANYAGTDIKNYENDSFQLASGVTDFNFLGRGKQLSFNVGTSQSKSRNTQFISPTLSSSSRQKARNNYADIEYYDPHLFDSARYFFTAKISYNEWNNRHNVTLSGEQEEHLTVNDNNNSKFYFLSLGRRFGSYSYVQLSASDIDTNFNGGKIDSDTVVSMSYGRDSRDNLLFPTTGSNFTATVNHLNNSRYSSLHLAYSDHYSLTDNYVLSYRITDTFEYHEDTGSDFDLNPYYSLMFSDINQSQKHNGIYSGWQYTLHFPSNEARDRGVTFGVDYIHQTDKLIYRLAFSYEKE</sequence>
<protein>
    <submittedName>
        <fullName evidence="2">Uncharacterized protein</fullName>
    </submittedName>
</protein>
<dbReference type="RefSeq" id="WP_142891737.1">
    <property type="nucleotide sequence ID" value="NZ_ML660160.1"/>
</dbReference>
<evidence type="ECO:0000256" key="1">
    <source>
        <dbReference type="SAM" id="SignalP"/>
    </source>
</evidence>
<dbReference type="Proteomes" id="UP000315439">
    <property type="component" value="Unassembled WGS sequence"/>
</dbReference>
<name>A0A545UJR1_9GAMM</name>
<feature type="chain" id="PRO_5021950819" evidence="1">
    <location>
        <begin position="30"/>
        <end position="417"/>
    </location>
</feature>
<proteinExistence type="predicted"/>
<dbReference type="Gene3D" id="3.10.20.310">
    <property type="entry name" value="membrane protein fhac"/>
    <property type="match status" value="1"/>
</dbReference>
<dbReference type="Gene3D" id="2.40.160.50">
    <property type="entry name" value="membrane protein fhac: a member of the omp85/tpsb transporter family"/>
    <property type="match status" value="1"/>
</dbReference>
<keyword evidence="1" id="KW-0732">Signal</keyword>
<reference evidence="2 3" key="1">
    <citation type="submission" date="2019-07" db="EMBL/GenBank/DDBJ databases">
        <title>Draft genome for Aliikangiella sp. M105.</title>
        <authorList>
            <person name="Wang G."/>
        </authorList>
    </citation>
    <scope>NUCLEOTIDE SEQUENCE [LARGE SCALE GENOMIC DNA]</scope>
    <source>
        <strain evidence="2 3">M105</strain>
    </source>
</reference>
<gene>
    <name evidence="2" type="ORF">FLL46_01965</name>
</gene>
<dbReference type="OrthoDB" id="5614121at2"/>